<feature type="region of interest" description="Disordered" evidence="6">
    <location>
        <begin position="1"/>
        <end position="57"/>
    </location>
</feature>
<keyword evidence="2" id="KW-0547">Nucleotide-binding</keyword>
<accession>A0A9W9CL65</accession>
<dbReference type="Proteomes" id="UP001140560">
    <property type="component" value="Unassembled WGS sequence"/>
</dbReference>
<dbReference type="InterPro" id="IPR050534">
    <property type="entry name" value="Coronavir_polyprotein_1ab"/>
</dbReference>
<proteinExistence type="inferred from homology"/>
<dbReference type="PANTHER" id="PTHR43788">
    <property type="entry name" value="DNA2/NAM7 HELICASE FAMILY MEMBER"/>
    <property type="match status" value="1"/>
</dbReference>
<keyword evidence="4" id="KW-0347">Helicase</keyword>
<dbReference type="Pfam" id="PF13087">
    <property type="entry name" value="AAA_12"/>
    <property type="match status" value="1"/>
</dbReference>
<evidence type="ECO:0000256" key="4">
    <source>
        <dbReference type="ARBA" id="ARBA00022806"/>
    </source>
</evidence>
<comment type="similarity">
    <text evidence="1">Belongs to the DNA2/NAM7 helicase family.</text>
</comment>
<feature type="compositionally biased region" description="Acidic residues" evidence="6">
    <location>
        <begin position="183"/>
        <end position="192"/>
    </location>
</feature>
<feature type="region of interest" description="Disordered" evidence="6">
    <location>
        <begin position="138"/>
        <end position="199"/>
    </location>
</feature>
<evidence type="ECO:0000259" key="7">
    <source>
        <dbReference type="Pfam" id="PF13086"/>
    </source>
</evidence>
<dbReference type="InterPro" id="IPR027417">
    <property type="entry name" value="P-loop_NTPase"/>
</dbReference>
<keyword evidence="10" id="KW-1185">Reference proteome</keyword>
<feature type="compositionally biased region" description="Acidic residues" evidence="6">
    <location>
        <begin position="1362"/>
        <end position="1371"/>
    </location>
</feature>
<evidence type="ECO:0000256" key="2">
    <source>
        <dbReference type="ARBA" id="ARBA00022741"/>
    </source>
</evidence>
<dbReference type="GO" id="GO:0016787">
    <property type="term" value="F:hydrolase activity"/>
    <property type="evidence" value="ECO:0007669"/>
    <property type="project" value="UniProtKB-KW"/>
</dbReference>
<name>A0A9W9CL65_9PLEO</name>
<gene>
    <name evidence="9" type="ORF">N0V83_006487</name>
</gene>
<dbReference type="PANTHER" id="PTHR43788:SF8">
    <property type="entry name" value="DNA-BINDING PROTEIN SMUBP-2"/>
    <property type="match status" value="1"/>
</dbReference>
<evidence type="ECO:0000256" key="5">
    <source>
        <dbReference type="ARBA" id="ARBA00022840"/>
    </source>
</evidence>
<evidence type="ECO:0000256" key="1">
    <source>
        <dbReference type="ARBA" id="ARBA00007913"/>
    </source>
</evidence>
<dbReference type="SUPFAM" id="SSF52540">
    <property type="entry name" value="P-loop containing nucleoside triphosphate hydrolases"/>
    <property type="match status" value="1"/>
</dbReference>
<dbReference type="GO" id="GO:0043139">
    <property type="term" value="F:5'-3' DNA helicase activity"/>
    <property type="evidence" value="ECO:0007669"/>
    <property type="project" value="TreeGrafter"/>
</dbReference>
<dbReference type="InterPro" id="IPR041677">
    <property type="entry name" value="DNA2/NAM7_AAA_11"/>
</dbReference>
<keyword evidence="3" id="KW-0378">Hydrolase</keyword>
<organism evidence="9 10">
    <name type="scientific">Neocucurbitaria cava</name>
    <dbReference type="NCBI Taxonomy" id="798079"/>
    <lineage>
        <taxon>Eukaryota</taxon>
        <taxon>Fungi</taxon>
        <taxon>Dikarya</taxon>
        <taxon>Ascomycota</taxon>
        <taxon>Pezizomycotina</taxon>
        <taxon>Dothideomycetes</taxon>
        <taxon>Pleosporomycetidae</taxon>
        <taxon>Pleosporales</taxon>
        <taxon>Pleosporineae</taxon>
        <taxon>Cucurbitariaceae</taxon>
        <taxon>Neocucurbitaria</taxon>
    </lineage>
</organism>
<protein>
    <submittedName>
        <fullName evidence="9">Uncharacterized protein</fullName>
    </submittedName>
</protein>
<dbReference type="CDD" id="cd18808">
    <property type="entry name" value="SF1_C_Upf1"/>
    <property type="match status" value="1"/>
</dbReference>
<dbReference type="OrthoDB" id="3946766at2759"/>
<dbReference type="GO" id="GO:0005524">
    <property type="term" value="F:ATP binding"/>
    <property type="evidence" value="ECO:0007669"/>
    <property type="project" value="UniProtKB-KW"/>
</dbReference>
<evidence type="ECO:0000259" key="8">
    <source>
        <dbReference type="Pfam" id="PF13087"/>
    </source>
</evidence>
<evidence type="ECO:0000256" key="6">
    <source>
        <dbReference type="SAM" id="MobiDB-lite"/>
    </source>
</evidence>
<dbReference type="Pfam" id="PF13086">
    <property type="entry name" value="AAA_11"/>
    <property type="match status" value="1"/>
</dbReference>
<comment type="caution">
    <text evidence="9">The sequence shown here is derived from an EMBL/GenBank/DDBJ whole genome shotgun (WGS) entry which is preliminary data.</text>
</comment>
<evidence type="ECO:0000313" key="9">
    <source>
        <dbReference type="EMBL" id="KAJ4368132.1"/>
    </source>
</evidence>
<feature type="domain" description="DNA2/NAM7 helicase helicase" evidence="7">
    <location>
        <begin position="670"/>
        <end position="920"/>
    </location>
</feature>
<sequence length="1371" mass="151615">MSNAPAVAGQDPVASPPRKRNKYVDSDEEVSEDEANVEVDEPQVQAPAPTPRAYTGPVTVVPAKLQFRELEDRKEVNPFPAMLDGYDLTVIHKDYRGRDKPDLGNTFSVARQQAQVMFRDEKAGDGALKGLRVCQGTLHTKHKHQQDKLQPQPQDKSEQDKKAQKNKKKAEKQDKPQDKSQDEPEAEPEDNPPNEPLGMAIKVSFGMDSQMPSVRLFIQRPGVVGEKVGEVTYQIFANCIRPAQTTTSEKTGKDKYHPAGIKMNTYHAQMDATDVAEFSKHVACGHDNLTELAKGRNLMEIRMNLCKPAGSSKRQYRCRPVWSGITPVELDAIRAVGNDPNKANDMPDFERTVLLLDRSEELSIFRRINCGEIDAIERFKNFFVGSMHLCSKYRNFWYYQLQVQMATSQDRDTTHGDIFARTCILEDLEAPRWMVTKFLGHSPVQGAPLTKVEPLNWGHFSKFQRYPTVLDAAFLVRLALARERNNQKRIISGMEKSAQGDCKARFEVVAGLTGGYLLRISLPGAAAGIASELVKPALDTRVQVRVAIIGGQVNNYDGQIVETPGSDDVDSEQDKDYDFVAQVLGREYDFGDAQHPIELEFIDDTTTAHRARNATEQMAASNLMRDRGVDIPALIFRAEPTIAPAYQNAGQDIPQEQFDDIVRRVKNNWKLNDPQSDAVKATFKSDTGLALIYGPPGTGKTFTTTAAAHEHGRIGNKVLYACPSNKAVDAALSAFSHKNDAKLRAVRFVGGYQAFEKRKAAVAPGTDMAEWEGLVNPTMTAAMKANPGTLFHVKMAEAIKTWSGLQAHIMNKAAKDYLARLAKGNKLSGDRARENRKQLNMKKEELAQHFVENEVDIVFTTCSSACHPALSEHFAPTVAFIDEAGQATIPDTCMALDPYKESMKWLTMSGDYNQLMPVVTATVSNEALPVLADSLFRQLLTDPATPYQHVMLTHQYRSHPDIVDWPNKQFYGGRLQSHGSTLTVSPLGKTVRQFFQRLGPGKKNIKSCRMAIDVSGDAAVSKVYGNTTSFCNAEEARIIVGLVRELLAYEPVTAKGEEHKWARVQPSDIGIITPYKGQQRLLRNLLMENGNDTPESKVVVEGTVSTTWGIQGSEVNIAFVSLCVRDPNNALAKTKFAALSNALCVQHTRARQFQVTCGNFKGWLEAVIQGGKNGVLAWSYFEAFRTLAKDLYYKNDIVAWQDIDKALLHRPDNFSGLATSHFYEHQLPSMDPAQFRKKRNAKGDKKYSGDVRQQTIIDDSGVAHKRLGDAPVAVQTPAPAESKRAQKKARQQAFHAAKAAKEAEQAKLNAVLDEGKRSNPNTRVDWSEEVEAAAEATATAAAAAAAASASSSTTANAPAEPMDTEFDIQLH</sequence>
<feature type="compositionally biased region" description="Low complexity" evidence="6">
    <location>
        <begin position="1344"/>
        <end position="1360"/>
    </location>
</feature>
<feature type="region of interest" description="Disordered" evidence="6">
    <location>
        <begin position="1344"/>
        <end position="1371"/>
    </location>
</feature>
<reference evidence="9" key="1">
    <citation type="submission" date="2022-10" db="EMBL/GenBank/DDBJ databases">
        <title>Tapping the CABI collections for fungal endophytes: first genome assemblies for Collariella, Neodidymelliopsis, Ascochyta clinopodiicola, Didymella pomorum, Didymosphaeria variabile, Neocosmospora piperis and Neocucurbitaria cava.</title>
        <authorList>
            <person name="Hill R."/>
        </authorList>
    </citation>
    <scope>NUCLEOTIDE SEQUENCE</scope>
    <source>
        <strain evidence="9">IMI 356814</strain>
    </source>
</reference>
<dbReference type="InterPro" id="IPR047187">
    <property type="entry name" value="SF1_C_Upf1"/>
</dbReference>
<dbReference type="InterPro" id="IPR041679">
    <property type="entry name" value="DNA2/NAM7-like_C"/>
</dbReference>
<dbReference type="EMBL" id="JAPEUY010000011">
    <property type="protein sequence ID" value="KAJ4368132.1"/>
    <property type="molecule type" value="Genomic_DNA"/>
</dbReference>
<evidence type="ECO:0000313" key="10">
    <source>
        <dbReference type="Proteomes" id="UP001140560"/>
    </source>
</evidence>
<feature type="compositionally biased region" description="Basic and acidic residues" evidence="6">
    <location>
        <begin position="171"/>
        <end position="182"/>
    </location>
</feature>
<dbReference type="Gene3D" id="3.40.50.300">
    <property type="entry name" value="P-loop containing nucleotide triphosphate hydrolases"/>
    <property type="match status" value="2"/>
</dbReference>
<feature type="domain" description="DNA2/NAM7 helicase-like C-terminal" evidence="8">
    <location>
        <begin position="932"/>
        <end position="1159"/>
    </location>
</feature>
<feature type="compositionally biased region" description="Acidic residues" evidence="6">
    <location>
        <begin position="26"/>
        <end position="41"/>
    </location>
</feature>
<evidence type="ECO:0000256" key="3">
    <source>
        <dbReference type="ARBA" id="ARBA00022801"/>
    </source>
</evidence>
<keyword evidence="5" id="KW-0067">ATP-binding</keyword>